<dbReference type="PANTHER" id="PTHR33021:SF289">
    <property type="entry name" value="EARLY NODULIN-LIKE PROTEIN 5-RELATED"/>
    <property type="match status" value="1"/>
</dbReference>
<keyword evidence="7" id="KW-0449">Lipoprotein</keyword>
<dbReference type="Gene3D" id="2.60.40.420">
    <property type="entry name" value="Cupredoxins - blue copper proteins"/>
    <property type="match status" value="1"/>
</dbReference>
<dbReference type="GO" id="GO:0009055">
    <property type="term" value="F:electron transfer activity"/>
    <property type="evidence" value="ECO:0007669"/>
    <property type="project" value="InterPro"/>
</dbReference>
<evidence type="ECO:0000313" key="13">
    <source>
        <dbReference type="EMBL" id="PUZ49468.1"/>
    </source>
</evidence>
<evidence type="ECO:0000256" key="11">
    <source>
        <dbReference type="SAM" id="SignalP"/>
    </source>
</evidence>
<dbReference type="InterPro" id="IPR008972">
    <property type="entry name" value="Cupredoxin"/>
</dbReference>
<keyword evidence="6" id="KW-0325">Glycoprotein</keyword>
<evidence type="ECO:0000256" key="3">
    <source>
        <dbReference type="ARBA" id="ARBA00022729"/>
    </source>
</evidence>
<dbReference type="SUPFAM" id="SSF49503">
    <property type="entry name" value="Cupredoxins"/>
    <property type="match status" value="1"/>
</dbReference>
<evidence type="ECO:0000256" key="4">
    <source>
        <dbReference type="ARBA" id="ARBA00023136"/>
    </source>
</evidence>
<evidence type="ECO:0000256" key="9">
    <source>
        <dbReference type="ARBA" id="ARBA00037868"/>
    </source>
</evidence>
<dbReference type="PROSITE" id="PS51485">
    <property type="entry name" value="PHYTOCYANIN"/>
    <property type="match status" value="1"/>
</dbReference>
<protein>
    <recommendedName>
        <fullName evidence="12">Phytocyanin domain-containing protein</fullName>
    </recommendedName>
</protein>
<reference evidence="13 14" key="1">
    <citation type="submission" date="2018-04" db="EMBL/GenBank/DDBJ databases">
        <title>WGS assembly of Panicum hallii var. hallii HAL2.</title>
        <authorList>
            <person name="Lovell J."/>
            <person name="Jenkins J."/>
            <person name="Lowry D."/>
            <person name="Mamidi S."/>
            <person name="Sreedasyam A."/>
            <person name="Weng X."/>
            <person name="Barry K."/>
            <person name="Bonette J."/>
            <person name="Campitelli B."/>
            <person name="Daum C."/>
            <person name="Gordon S."/>
            <person name="Gould B."/>
            <person name="Lipzen A."/>
            <person name="MacQueen A."/>
            <person name="Palacio-Mejia J."/>
            <person name="Plott C."/>
            <person name="Shakirov E."/>
            <person name="Shu S."/>
            <person name="Yoshinaga Y."/>
            <person name="Zane M."/>
            <person name="Rokhsar D."/>
            <person name="Grimwood J."/>
            <person name="Schmutz J."/>
            <person name="Juenger T."/>
        </authorList>
    </citation>
    <scope>NUCLEOTIDE SEQUENCE [LARGE SCALE GENOMIC DNA]</scope>
    <source>
        <strain evidence="14">cv. HAL2</strain>
    </source>
</reference>
<comment type="similarity">
    <text evidence="8">Belongs to the early nodulin-like (ENODL) family.</text>
</comment>
<keyword evidence="5" id="KW-1015">Disulfide bond</keyword>
<gene>
    <name evidence="13" type="ORF">GQ55_7G328200</name>
</gene>
<dbReference type="Proteomes" id="UP000244336">
    <property type="component" value="Chromosome 7"/>
</dbReference>
<evidence type="ECO:0000256" key="1">
    <source>
        <dbReference type="ARBA" id="ARBA00004589"/>
    </source>
</evidence>
<dbReference type="GO" id="GO:0012505">
    <property type="term" value="C:endomembrane system"/>
    <property type="evidence" value="ECO:0007669"/>
    <property type="project" value="UniProtKB-SubCell"/>
</dbReference>
<keyword evidence="3 11" id="KW-0732">Signal</keyword>
<keyword evidence="14" id="KW-1185">Reference proteome</keyword>
<dbReference type="Pfam" id="PF02298">
    <property type="entry name" value="Cu_bind_like"/>
    <property type="match status" value="1"/>
</dbReference>
<accession>A0A2T7D1J2</accession>
<dbReference type="FunFam" id="2.60.40.420:FF:000010">
    <property type="entry name" value="Early nodulin-like protein 1"/>
    <property type="match status" value="1"/>
</dbReference>
<dbReference type="InterPro" id="IPR041846">
    <property type="entry name" value="ENL_dom"/>
</dbReference>
<dbReference type="InterPro" id="IPR003245">
    <property type="entry name" value="Phytocyanin_dom"/>
</dbReference>
<evidence type="ECO:0000256" key="10">
    <source>
        <dbReference type="SAM" id="MobiDB-lite"/>
    </source>
</evidence>
<dbReference type="GO" id="GO:0098552">
    <property type="term" value="C:side of membrane"/>
    <property type="evidence" value="ECO:0007669"/>
    <property type="project" value="UniProtKB-KW"/>
</dbReference>
<keyword evidence="4" id="KW-0472">Membrane</keyword>
<feature type="signal peptide" evidence="11">
    <location>
        <begin position="1"/>
        <end position="23"/>
    </location>
</feature>
<evidence type="ECO:0000256" key="7">
    <source>
        <dbReference type="ARBA" id="ARBA00023288"/>
    </source>
</evidence>
<dbReference type="CDD" id="cd11019">
    <property type="entry name" value="OsENODL1_like"/>
    <property type="match status" value="1"/>
</dbReference>
<dbReference type="Gramene" id="PUZ49468">
    <property type="protein sequence ID" value="PUZ49468"/>
    <property type="gene ID" value="GQ55_7G328200"/>
</dbReference>
<evidence type="ECO:0000256" key="8">
    <source>
        <dbReference type="ARBA" id="ARBA00035011"/>
    </source>
</evidence>
<organism evidence="13 14">
    <name type="scientific">Panicum hallii var. hallii</name>
    <dbReference type="NCBI Taxonomy" id="1504633"/>
    <lineage>
        <taxon>Eukaryota</taxon>
        <taxon>Viridiplantae</taxon>
        <taxon>Streptophyta</taxon>
        <taxon>Embryophyta</taxon>
        <taxon>Tracheophyta</taxon>
        <taxon>Spermatophyta</taxon>
        <taxon>Magnoliopsida</taxon>
        <taxon>Liliopsida</taxon>
        <taxon>Poales</taxon>
        <taxon>Poaceae</taxon>
        <taxon>PACMAD clade</taxon>
        <taxon>Panicoideae</taxon>
        <taxon>Panicodae</taxon>
        <taxon>Paniceae</taxon>
        <taxon>Panicinae</taxon>
        <taxon>Panicum</taxon>
        <taxon>Panicum sect. Panicum</taxon>
    </lineage>
</organism>
<dbReference type="EMBL" id="CM009755">
    <property type="protein sequence ID" value="PUZ49468.1"/>
    <property type="molecule type" value="Genomic_DNA"/>
</dbReference>
<dbReference type="GO" id="GO:0005886">
    <property type="term" value="C:plasma membrane"/>
    <property type="evidence" value="ECO:0007669"/>
    <property type="project" value="TreeGrafter"/>
</dbReference>
<evidence type="ECO:0000256" key="5">
    <source>
        <dbReference type="ARBA" id="ARBA00023157"/>
    </source>
</evidence>
<comment type="subcellular location">
    <subcellularLocation>
        <location evidence="9">Endomembrane system</location>
        <topology evidence="9">Lipid-anchor</topology>
    </subcellularLocation>
    <subcellularLocation>
        <location evidence="1">Membrane</location>
        <topology evidence="1">Lipid-anchor</topology>
        <topology evidence="1">GPI-anchor</topology>
    </subcellularLocation>
</comment>
<feature type="compositionally biased region" description="Pro residues" evidence="10">
    <location>
        <begin position="129"/>
        <end position="146"/>
    </location>
</feature>
<dbReference type="InterPro" id="IPR039391">
    <property type="entry name" value="Phytocyanin-like"/>
</dbReference>
<evidence type="ECO:0000256" key="6">
    <source>
        <dbReference type="ARBA" id="ARBA00023180"/>
    </source>
</evidence>
<dbReference type="AlphaFoldDB" id="A0A2T7D1J2"/>
<dbReference type="OrthoDB" id="959565at2759"/>
<keyword evidence="2" id="KW-0336">GPI-anchor</keyword>
<evidence type="ECO:0000256" key="2">
    <source>
        <dbReference type="ARBA" id="ARBA00022622"/>
    </source>
</evidence>
<name>A0A2T7D1J2_9POAL</name>
<sequence>MANLVSLGLLLALLGALCRSADATAFEVGGDDGWVVPPASDGGMYNQWASKNRFLVSDSVHFKYKEDSVLVVTEDDYNNCRATHPIFFSNNDDTEVELDRPGLFYFISGATGHCERGQRMAVKVLGQGAPPPSPLAPPAPPTPPSPSAAAPGTSALAGAIAAVAMSLPVIMLTV</sequence>
<dbReference type="STRING" id="1504633.A0A2T7D1J2"/>
<feature type="domain" description="Phytocyanin" evidence="12">
    <location>
        <begin position="24"/>
        <end position="126"/>
    </location>
</feature>
<proteinExistence type="inferred from homology"/>
<feature type="chain" id="PRO_5015586828" description="Phytocyanin domain-containing protein" evidence="11">
    <location>
        <begin position="24"/>
        <end position="174"/>
    </location>
</feature>
<dbReference type="PANTHER" id="PTHR33021">
    <property type="entry name" value="BLUE COPPER PROTEIN"/>
    <property type="match status" value="1"/>
</dbReference>
<feature type="region of interest" description="Disordered" evidence="10">
    <location>
        <begin position="126"/>
        <end position="151"/>
    </location>
</feature>
<evidence type="ECO:0000259" key="12">
    <source>
        <dbReference type="PROSITE" id="PS51485"/>
    </source>
</evidence>
<evidence type="ECO:0000313" key="14">
    <source>
        <dbReference type="Proteomes" id="UP000244336"/>
    </source>
</evidence>